<accession>A0A427MXA7</accession>
<proteinExistence type="predicted"/>
<comment type="caution">
    <text evidence="1">The sequence shown here is derived from an EMBL/GenBank/DDBJ whole genome shotgun (WGS) entry which is preliminary data.</text>
</comment>
<organism evidence="1 2">
    <name type="scientific">Rhizobium pisi</name>
    <dbReference type="NCBI Taxonomy" id="574561"/>
    <lineage>
        <taxon>Bacteria</taxon>
        <taxon>Pseudomonadati</taxon>
        <taxon>Pseudomonadota</taxon>
        <taxon>Alphaproteobacteria</taxon>
        <taxon>Hyphomicrobiales</taxon>
        <taxon>Rhizobiaceae</taxon>
        <taxon>Rhizobium/Agrobacterium group</taxon>
        <taxon>Rhizobium</taxon>
    </lineage>
</organism>
<reference evidence="1 2" key="1">
    <citation type="submission" date="2018-11" db="EMBL/GenBank/DDBJ databases">
        <authorList>
            <person name="Huo Y."/>
        </authorList>
    </citation>
    <scope>NUCLEOTIDE SEQUENCE [LARGE SCALE GENOMIC DNA]</scope>
    <source>
        <strain evidence="1 2">DSM 30132</strain>
    </source>
</reference>
<evidence type="ECO:0000313" key="1">
    <source>
        <dbReference type="EMBL" id="RSB75785.1"/>
    </source>
</evidence>
<protein>
    <submittedName>
        <fullName evidence="1">Uncharacterized protein</fullName>
    </submittedName>
</protein>
<dbReference type="EMBL" id="RJJT01000012">
    <property type="protein sequence ID" value="RSB75785.1"/>
    <property type="molecule type" value="Genomic_DNA"/>
</dbReference>
<dbReference type="AlphaFoldDB" id="A0A427MXA7"/>
<evidence type="ECO:0000313" key="2">
    <source>
        <dbReference type="Proteomes" id="UP000277279"/>
    </source>
</evidence>
<sequence length="80" mass="9065">MPVRRQQKEKPLRGLSLQSAWSVRRGLSPIKKAERNCWKRPVRRIAAAIQLAACCNKPSNALVKNRPLLSLCTLATDTIW</sequence>
<gene>
    <name evidence="1" type="ORF">EFD55_18335</name>
</gene>
<name>A0A427MXA7_9HYPH</name>
<dbReference type="Proteomes" id="UP000277279">
    <property type="component" value="Unassembled WGS sequence"/>
</dbReference>